<dbReference type="AlphaFoldDB" id="A0A923HGY3"/>
<reference evidence="8" key="1">
    <citation type="submission" date="2020-08" db="EMBL/GenBank/DDBJ databases">
        <title>Novel species isolated from subtropical streams in China.</title>
        <authorList>
            <person name="Lu H."/>
        </authorList>
    </citation>
    <scope>NUCLEOTIDE SEQUENCE</scope>
    <source>
        <strain evidence="8">KACC 12607</strain>
    </source>
</reference>
<accession>A0A923HGY3</accession>
<evidence type="ECO:0000313" key="9">
    <source>
        <dbReference type="Proteomes" id="UP000634011"/>
    </source>
</evidence>
<dbReference type="EMBL" id="JACOFV010000030">
    <property type="protein sequence ID" value="MBC3864322.1"/>
    <property type="molecule type" value="Genomic_DNA"/>
</dbReference>
<dbReference type="RefSeq" id="WP_186914286.1">
    <property type="nucleotide sequence ID" value="NZ_JACOFV010000030.1"/>
</dbReference>
<keyword evidence="3 6" id="KW-0812">Transmembrane</keyword>
<dbReference type="GO" id="GO:0003677">
    <property type="term" value="F:DNA binding"/>
    <property type="evidence" value="ECO:0007669"/>
    <property type="project" value="UniProtKB-KW"/>
</dbReference>
<dbReference type="GO" id="GO:0005886">
    <property type="term" value="C:plasma membrane"/>
    <property type="evidence" value="ECO:0007669"/>
    <property type="project" value="UniProtKB-SubCell"/>
</dbReference>
<feature type="transmembrane region" description="Helical" evidence="6">
    <location>
        <begin position="33"/>
        <end position="52"/>
    </location>
</feature>
<dbReference type="InterPro" id="IPR027417">
    <property type="entry name" value="P-loop_NTPase"/>
</dbReference>
<dbReference type="CDD" id="cd01127">
    <property type="entry name" value="TrwB_TraG_TraD_VirD4"/>
    <property type="match status" value="1"/>
</dbReference>
<dbReference type="InterPro" id="IPR051539">
    <property type="entry name" value="T4SS-coupling_protein"/>
</dbReference>
<evidence type="ECO:0000256" key="5">
    <source>
        <dbReference type="ARBA" id="ARBA00023136"/>
    </source>
</evidence>
<dbReference type="InterPro" id="IPR019476">
    <property type="entry name" value="T4SS_TraD_DNA-bd"/>
</dbReference>
<evidence type="ECO:0000256" key="3">
    <source>
        <dbReference type="ARBA" id="ARBA00022692"/>
    </source>
</evidence>
<gene>
    <name evidence="8" type="ORF">H8K32_19660</name>
</gene>
<keyword evidence="4 6" id="KW-1133">Transmembrane helix</keyword>
<organism evidence="8 9">
    <name type="scientific">Undibacterium jejuense</name>
    <dbReference type="NCBI Taxonomy" id="1344949"/>
    <lineage>
        <taxon>Bacteria</taxon>
        <taxon>Pseudomonadati</taxon>
        <taxon>Pseudomonadota</taxon>
        <taxon>Betaproteobacteria</taxon>
        <taxon>Burkholderiales</taxon>
        <taxon>Oxalobacteraceae</taxon>
        <taxon>Undibacterium</taxon>
    </lineage>
</organism>
<feature type="transmembrane region" description="Helical" evidence="6">
    <location>
        <begin position="108"/>
        <end position="126"/>
    </location>
</feature>
<dbReference type="PANTHER" id="PTHR37937:SF1">
    <property type="entry name" value="CONJUGATIVE TRANSFER: DNA TRANSPORT"/>
    <property type="match status" value="1"/>
</dbReference>
<dbReference type="PANTHER" id="PTHR37937">
    <property type="entry name" value="CONJUGATIVE TRANSFER: DNA TRANSPORT"/>
    <property type="match status" value="1"/>
</dbReference>
<comment type="subcellular location">
    <subcellularLocation>
        <location evidence="1">Cell membrane</location>
        <topology evidence="1">Multi-pass membrane protein</topology>
    </subcellularLocation>
</comment>
<dbReference type="Gene3D" id="3.40.50.300">
    <property type="entry name" value="P-loop containing nucleotide triphosphate hydrolases"/>
    <property type="match status" value="2"/>
</dbReference>
<evidence type="ECO:0000313" key="8">
    <source>
        <dbReference type="EMBL" id="MBC3864322.1"/>
    </source>
</evidence>
<keyword evidence="8" id="KW-0238">DNA-binding</keyword>
<feature type="domain" description="Type IV secretion system coupling protein TraD DNA-binding" evidence="7">
    <location>
        <begin position="169"/>
        <end position="556"/>
    </location>
</feature>
<protein>
    <submittedName>
        <fullName evidence="8">Type IV secretion system DNA-binding domain-containing protein</fullName>
    </submittedName>
</protein>
<evidence type="ECO:0000256" key="4">
    <source>
        <dbReference type="ARBA" id="ARBA00022989"/>
    </source>
</evidence>
<dbReference type="Pfam" id="PF10412">
    <property type="entry name" value="TrwB_AAD_bind"/>
    <property type="match status" value="1"/>
</dbReference>
<evidence type="ECO:0000256" key="6">
    <source>
        <dbReference type="SAM" id="Phobius"/>
    </source>
</evidence>
<keyword evidence="5 6" id="KW-0472">Membrane</keyword>
<dbReference type="SUPFAM" id="SSF52540">
    <property type="entry name" value="P-loop containing nucleoside triphosphate hydrolases"/>
    <property type="match status" value="1"/>
</dbReference>
<dbReference type="Proteomes" id="UP000634011">
    <property type="component" value="Unassembled WGS sequence"/>
</dbReference>
<evidence type="ECO:0000256" key="2">
    <source>
        <dbReference type="ARBA" id="ARBA00022475"/>
    </source>
</evidence>
<proteinExistence type="predicted"/>
<name>A0A923HGY3_9BURK</name>
<evidence type="ECO:0000259" key="7">
    <source>
        <dbReference type="Pfam" id="PF10412"/>
    </source>
</evidence>
<sequence length="610" mass="68513">MAINKKSTSDNFTRGSDTIWHQVQMLFAGVRRLAIICISITMLSFSIYVMLITNSMQRQILKTYYEASIIKSLGMHRNVTIDLPDGKRTFEASHAKEILEGGAGKFKILLLLGVLLSMGIGVVSVIKLTKYQIKRGLFEAEDKFIEGQKLVESEELSNLTREKSKGGFEIGSVPIPDALLQRNFAFIGNPGTGKSRAIFRFLDSARPNMKAVVYDRTGDYVERYYNPARGDIILNPFDARCANWSIFSDLKEELDYSTMSNYFIQEKKGEAHPEFKEGARILFEDILKFIQIEPGFEKSMAELTRVINTMTLERIFELARKYQLPSAGALNPENVKTSEGVRFSLITQPAIRFFKYFNETSTNFSISDFVKSDDKAWLFILSHPTQHVAIKPFAAAWLEIAMLAAMSQRPINYNRIIFAIDELASLPKLKAVETGLTEARKFGVSILLGFQTDAQIDEVWGAELRRVLLANCQTKAIFRSEDGETAARLADTLGKKAIDEASEGAHFGVESDRDSSQLQRKRTEIHLAMASVIQTLPDRTAFLKIAGNYPLAKVVIPNTPDVKVAEAYQNKQMPDLLATLRESANSATECNEVSEMPTEENQTISMKYDL</sequence>
<comment type="caution">
    <text evidence="8">The sequence shown here is derived from an EMBL/GenBank/DDBJ whole genome shotgun (WGS) entry which is preliminary data.</text>
</comment>
<keyword evidence="2" id="KW-1003">Cell membrane</keyword>
<keyword evidence="9" id="KW-1185">Reference proteome</keyword>
<evidence type="ECO:0000256" key="1">
    <source>
        <dbReference type="ARBA" id="ARBA00004651"/>
    </source>
</evidence>